<gene>
    <name evidence="2" type="ORF">HGUI_02256</name>
</gene>
<evidence type="ECO:0000256" key="1">
    <source>
        <dbReference type="SAM" id="Coils"/>
    </source>
</evidence>
<name>A0A1L0B0W9_9ASCO</name>
<feature type="coiled-coil region" evidence="1">
    <location>
        <begin position="365"/>
        <end position="392"/>
    </location>
</feature>
<dbReference type="EMBL" id="FQNF01000038">
    <property type="protein sequence ID" value="SGZ40056.1"/>
    <property type="molecule type" value="Genomic_DNA"/>
</dbReference>
<organism evidence="2 3">
    <name type="scientific">Hanseniaspora guilliermondii</name>
    <dbReference type="NCBI Taxonomy" id="56406"/>
    <lineage>
        <taxon>Eukaryota</taxon>
        <taxon>Fungi</taxon>
        <taxon>Dikarya</taxon>
        <taxon>Ascomycota</taxon>
        <taxon>Saccharomycotina</taxon>
        <taxon>Saccharomycetes</taxon>
        <taxon>Saccharomycodales</taxon>
        <taxon>Saccharomycodaceae</taxon>
        <taxon>Hanseniaspora</taxon>
    </lineage>
</organism>
<dbReference type="VEuPathDB" id="FungiDB:HGUI_02256"/>
<accession>A0A1L0B0W9</accession>
<proteinExistence type="predicted"/>
<protein>
    <submittedName>
        <fullName evidence="2">Uncharacterized protein</fullName>
    </submittedName>
</protein>
<reference evidence="3" key="1">
    <citation type="submission" date="2016-11" db="EMBL/GenBank/DDBJ databases">
        <authorList>
            <person name="Guldener U."/>
        </authorList>
    </citation>
    <scope>NUCLEOTIDE SEQUENCE [LARGE SCALE GENOMIC DNA]</scope>
</reference>
<dbReference type="Proteomes" id="UP000183365">
    <property type="component" value="Unassembled WGS sequence"/>
</dbReference>
<dbReference type="OrthoDB" id="3972992at2759"/>
<keyword evidence="3" id="KW-1185">Reference proteome</keyword>
<dbReference type="AlphaFoldDB" id="A0A1L0B0W9"/>
<evidence type="ECO:0000313" key="3">
    <source>
        <dbReference type="Proteomes" id="UP000183365"/>
    </source>
</evidence>
<keyword evidence="1" id="KW-0175">Coiled coil</keyword>
<sequence length="441" mass="52832">MRFTSNYFQLPKLLPKLNSKYSKMKMMNVPMDELTSKEFQKGLPHLYKRFLRLHSFIDFSTANITRKRLVGLYASIIRTKFQIIYMYPDTASVELVGDTDMFMKLRNIKQKYESYSEDEREDFLEKHLNTLIRNNYLHYSIEDFVSLYNMLLIDISKNKGRFVNWLLAKNVSVLESGNDIEFVRNNLLYGSIFKFDRLYYLKREINLYGWRSLYNGTYTFSTGMKGTYNPKVVLSRRNLNNHVYIEADYKAKTRNELLNEERTSLSSKYKSIDSLLMRQRQKVMFNSIWELKNNMTKIKYYLDMIDENRRDEFNALFEILYNEIHANNNPSVLKNYVSYLQYDSTKKNKFIENKVGLEKKGKMSRRKSALSLETQKKEIQEIEQKVMNKTDKEIKDMVLFLEKKSKNLDTMKYGFIVFTHNVLTSDYLKKKFILPYIRNEL</sequence>
<evidence type="ECO:0000313" key="2">
    <source>
        <dbReference type="EMBL" id="SGZ40056.1"/>
    </source>
</evidence>